<proteinExistence type="predicted"/>
<dbReference type="Proteomes" id="UP000654075">
    <property type="component" value="Unassembled WGS sequence"/>
</dbReference>
<evidence type="ECO:0008006" key="5">
    <source>
        <dbReference type="Google" id="ProtNLM"/>
    </source>
</evidence>
<feature type="compositionally biased region" description="Basic and acidic residues" evidence="1">
    <location>
        <begin position="66"/>
        <end position="78"/>
    </location>
</feature>
<keyword evidence="2" id="KW-0732">Signal</keyword>
<accession>A0A813F8C4</accession>
<feature type="signal peptide" evidence="2">
    <location>
        <begin position="1"/>
        <end position="24"/>
    </location>
</feature>
<evidence type="ECO:0000313" key="4">
    <source>
        <dbReference type="Proteomes" id="UP000654075"/>
    </source>
</evidence>
<gene>
    <name evidence="3" type="ORF">PGLA1383_LOCUS24651</name>
</gene>
<feature type="chain" id="PRO_5032655873" description="PS II complex 12 kDa extrinsic protein" evidence="2">
    <location>
        <begin position="25"/>
        <end position="101"/>
    </location>
</feature>
<dbReference type="EMBL" id="CAJNNV010019629">
    <property type="protein sequence ID" value="CAE8606668.1"/>
    <property type="molecule type" value="Genomic_DNA"/>
</dbReference>
<keyword evidence="4" id="KW-1185">Reference proteome</keyword>
<evidence type="ECO:0000313" key="3">
    <source>
        <dbReference type="EMBL" id="CAE8606668.1"/>
    </source>
</evidence>
<protein>
    <recommendedName>
        <fullName evidence="5">PS II complex 12 kDa extrinsic protein</fullName>
    </recommendedName>
</protein>
<reference evidence="3" key="1">
    <citation type="submission" date="2021-02" db="EMBL/GenBank/DDBJ databases">
        <authorList>
            <person name="Dougan E. K."/>
            <person name="Rhodes N."/>
            <person name="Thang M."/>
            <person name="Chan C."/>
        </authorList>
    </citation>
    <scope>NUCLEOTIDE SEQUENCE</scope>
</reference>
<dbReference type="AlphaFoldDB" id="A0A813F8C4"/>
<feature type="region of interest" description="Disordered" evidence="1">
    <location>
        <begin position="27"/>
        <end position="81"/>
    </location>
</feature>
<organism evidence="3 4">
    <name type="scientific">Polarella glacialis</name>
    <name type="common">Dinoflagellate</name>
    <dbReference type="NCBI Taxonomy" id="89957"/>
    <lineage>
        <taxon>Eukaryota</taxon>
        <taxon>Sar</taxon>
        <taxon>Alveolata</taxon>
        <taxon>Dinophyceae</taxon>
        <taxon>Suessiales</taxon>
        <taxon>Suessiaceae</taxon>
        <taxon>Polarella</taxon>
    </lineage>
</organism>
<sequence length="101" mass="11220">MKHMSATAIVAAIWFVAAFVPASSIKVKPGSGQAKTAFGFSDKQKTNNNNNNNNVRSGHQQGPANKLRERIDHMDPKRPGFRIRQPVRSRYGALVVEGYWP</sequence>
<name>A0A813F8C4_POLGL</name>
<comment type="caution">
    <text evidence="3">The sequence shown here is derived from an EMBL/GenBank/DDBJ whole genome shotgun (WGS) entry which is preliminary data.</text>
</comment>
<evidence type="ECO:0000256" key="1">
    <source>
        <dbReference type="SAM" id="MobiDB-lite"/>
    </source>
</evidence>
<evidence type="ECO:0000256" key="2">
    <source>
        <dbReference type="SAM" id="SignalP"/>
    </source>
</evidence>